<dbReference type="SUPFAM" id="SSF53335">
    <property type="entry name" value="S-adenosyl-L-methionine-dependent methyltransferases"/>
    <property type="match status" value="1"/>
</dbReference>
<dbReference type="Gene3D" id="3.40.50.150">
    <property type="entry name" value="Vaccinia Virus protein VP39"/>
    <property type="match status" value="1"/>
</dbReference>
<gene>
    <name evidence="6" type="ORF">CTLFYP3_03268</name>
</gene>
<dbReference type="InterPro" id="IPR050953">
    <property type="entry name" value="N4_N6_ade-DNA_methylase"/>
</dbReference>
<reference evidence="6" key="1">
    <citation type="submission" date="2019-11" db="EMBL/GenBank/DDBJ databases">
        <authorList>
            <person name="Feng L."/>
        </authorList>
    </citation>
    <scope>NUCLEOTIDE SEQUENCE</scope>
    <source>
        <strain evidence="6">CTertiumLFYP3</strain>
    </source>
</reference>
<dbReference type="EC" id="2.1.1.72" evidence="1"/>
<proteinExistence type="predicted"/>
<organism evidence="6">
    <name type="scientific">Clostridium tertium</name>
    <dbReference type="NCBI Taxonomy" id="1559"/>
    <lineage>
        <taxon>Bacteria</taxon>
        <taxon>Bacillati</taxon>
        <taxon>Bacillota</taxon>
        <taxon>Clostridia</taxon>
        <taxon>Eubacteriales</taxon>
        <taxon>Clostridiaceae</taxon>
        <taxon>Clostridium</taxon>
    </lineage>
</organism>
<keyword evidence="3" id="KW-0808">Transferase</keyword>
<keyword evidence="2 6" id="KW-0489">Methyltransferase</keyword>
<evidence type="ECO:0000259" key="5">
    <source>
        <dbReference type="Pfam" id="PF02384"/>
    </source>
</evidence>
<evidence type="ECO:0000313" key="6">
    <source>
        <dbReference type="EMBL" id="VYU64265.1"/>
    </source>
</evidence>
<dbReference type="PANTHER" id="PTHR33841:SF1">
    <property type="entry name" value="DNA METHYLTRANSFERASE A"/>
    <property type="match status" value="1"/>
</dbReference>
<dbReference type="GO" id="GO:0003677">
    <property type="term" value="F:DNA binding"/>
    <property type="evidence" value="ECO:0007669"/>
    <property type="project" value="InterPro"/>
</dbReference>
<dbReference type="AlphaFoldDB" id="A0A6N3GIV2"/>
<dbReference type="InterPro" id="IPR003356">
    <property type="entry name" value="DNA_methylase_A-5"/>
</dbReference>
<evidence type="ECO:0000256" key="3">
    <source>
        <dbReference type="ARBA" id="ARBA00022679"/>
    </source>
</evidence>
<dbReference type="PRINTS" id="PR00507">
    <property type="entry name" value="N12N6MTFRASE"/>
</dbReference>
<dbReference type="PANTHER" id="PTHR33841">
    <property type="entry name" value="DNA METHYLTRANSFERASE YEEA-RELATED"/>
    <property type="match status" value="1"/>
</dbReference>
<name>A0A6N3GIV2_9CLOT</name>
<accession>A0A6N3GIV2</accession>
<dbReference type="GO" id="GO:0009007">
    <property type="term" value="F:site-specific DNA-methyltransferase (adenine-specific) activity"/>
    <property type="evidence" value="ECO:0007669"/>
    <property type="project" value="UniProtKB-EC"/>
</dbReference>
<dbReference type="GO" id="GO:0032259">
    <property type="term" value="P:methylation"/>
    <property type="evidence" value="ECO:0007669"/>
    <property type="project" value="UniProtKB-KW"/>
</dbReference>
<dbReference type="InterPro" id="IPR029063">
    <property type="entry name" value="SAM-dependent_MTases_sf"/>
</dbReference>
<dbReference type="Pfam" id="PF02384">
    <property type="entry name" value="N6_Mtase"/>
    <property type="match status" value="1"/>
</dbReference>
<comment type="catalytic activity">
    <reaction evidence="4">
        <text>a 2'-deoxyadenosine in DNA + S-adenosyl-L-methionine = an N(6)-methyl-2'-deoxyadenosine in DNA + S-adenosyl-L-homocysteine + H(+)</text>
        <dbReference type="Rhea" id="RHEA:15197"/>
        <dbReference type="Rhea" id="RHEA-COMP:12418"/>
        <dbReference type="Rhea" id="RHEA-COMP:12419"/>
        <dbReference type="ChEBI" id="CHEBI:15378"/>
        <dbReference type="ChEBI" id="CHEBI:57856"/>
        <dbReference type="ChEBI" id="CHEBI:59789"/>
        <dbReference type="ChEBI" id="CHEBI:90615"/>
        <dbReference type="ChEBI" id="CHEBI:90616"/>
        <dbReference type="EC" id="2.1.1.72"/>
    </reaction>
</comment>
<dbReference type="RefSeq" id="WP_156627715.1">
    <property type="nucleotide sequence ID" value="NZ_CACRTO010000048.1"/>
</dbReference>
<dbReference type="GO" id="GO:0008170">
    <property type="term" value="F:N-methyltransferase activity"/>
    <property type="evidence" value="ECO:0007669"/>
    <property type="project" value="InterPro"/>
</dbReference>
<evidence type="ECO:0000256" key="1">
    <source>
        <dbReference type="ARBA" id="ARBA00011900"/>
    </source>
</evidence>
<sequence length="491" mass="56650">MGRKEKVLAEKIVNEEYIDKRLVGYYSTPSFICEYIKDRLIEINSNGRMVLDPCCGREEMLIPFLKENIKSYGIDIIKYKNDYNCNFQNIDFIRFFYNKINEVSKFDGLDYDYYVLNPPYNCHEVQYIRENRDKLKSIFNDVGIHNMYGMFISAVIDLAKEGAVIGIITQDSFLTSKSYAALREKILRTCSIHEITMCPTSLFINQGADVRTSIIILQKGVNFQGNIIANNRSVNILELKDNLTKSNKMFKLEDIILDDENDNKEFIINCPKDVKELFKLSRLGSKFNCITGISTGNDKKFLSKEKTEPFTMPFYKNPGKDRFFTDKFVYINKDFLEISKASPNFIVRNKELLYKEGIICSSMGVEFTASRMPEGSTFGVNTCIVCEDDNLFWLLAYLNSSLVTYFVRGVLLRTNMITSGYVSRIPQLNFNKDEKNSLAKLGEKAYQYAIEKKDISDILTTIDKIVNNVAKISDESVKYIMEFKAELVKRT</sequence>
<evidence type="ECO:0000256" key="4">
    <source>
        <dbReference type="ARBA" id="ARBA00047942"/>
    </source>
</evidence>
<dbReference type="EMBL" id="CACRTO010000048">
    <property type="protein sequence ID" value="VYU64265.1"/>
    <property type="molecule type" value="Genomic_DNA"/>
</dbReference>
<protein>
    <recommendedName>
        <fullName evidence="1">site-specific DNA-methyltransferase (adenine-specific)</fullName>
        <ecNumber evidence="1">2.1.1.72</ecNumber>
    </recommendedName>
</protein>
<evidence type="ECO:0000256" key="2">
    <source>
        <dbReference type="ARBA" id="ARBA00022603"/>
    </source>
</evidence>
<feature type="domain" description="DNA methylase adenine-specific" evidence="5">
    <location>
        <begin position="23"/>
        <end position="246"/>
    </location>
</feature>